<dbReference type="GO" id="GO:0005737">
    <property type="term" value="C:cytoplasm"/>
    <property type="evidence" value="ECO:0007669"/>
    <property type="project" value="UniProtKB-SubCell"/>
</dbReference>
<reference evidence="11 12" key="1">
    <citation type="journal article" date="2016" name="Nat. Commun.">
        <title>Thousands of microbial genomes shed light on interconnected biogeochemical processes in an aquifer system.</title>
        <authorList>
            <person name="Anantharaman K."/>
            <person name="Brown C.T."/>
            <person name="Hug L.A."/>
            <person name="Sharon I."/>
            <person name="Castelle C.J."/>
            <person name="Probst A.J."/>
            <person name="Thomas B.C."/>
            <person name="Singh A."/>
            <person name="Wilkins M.J."/>
            <person name="Karaoz U."/>
            <person name="Brodie E.L."/>
            <person name="Williams K.H."/>
            <person name="Hubbard S.S."/>
            <person name="Banfield J.F."/>
        </authorList>
    </citation>
    <scope>NUCLEOTIDE SEQUENCE [LARGE SCALE GENOMIC DNA]</scope>
</reference>
<keyword evidence="9" id="KW-0460">Magnesium</keyword>
<evidence type="ECO:0000256" key="1">
    <source>
        <dbReference type="ARBA" id="ARBA00004496"/>
    </source>
</evidence>
<evidence type="ECO:0000256" key="6">
    <source>
        <dbReference type="ARBA" id="ARBA00022723"/>
    </source>
</evidence>
<evidence type="ECO:0000256" key="2">
    <source>
        <dbReference type="ARBA" id="ARBA00007599"/>
    </source>
</evidence>
<keyword evidence="7" id="KW-0547">Nucleotide-binding</keyword>
<dbReference type="EMBL" id="MHIB01000010">
    <property type="protein sequence ID" value="OGY44880.1"/>
    <property type="molecule type" value="Genomic_DNA"/>
</dbReference>
<dbReference type="GO" id="GO:0005524">
    <property type="term" value="F:ATP binding"/>
    <property type="evidence" value="ECO:0007669"/>
    <property type="project" value="UniProtKB-KW"/>
</dbReference>
<accession>A0A1G1XZ79</accession>
<comment type="subcellular location">
    <subcellularLocation>
        <location evidence="1">Cytoplasm</location>
    </subcellularLocation>
</comment>
<comment type="caution">
    <text evidence="11">The sequence shown here is derived from an EMBL/GenBank/DDBJ whole genome shotgun (WGS) entry which is preliminary data.</text>
</comment>
<name>A0A1G1XZ79_9BACT</name>
<keyword evidence="8" id="KW-0067">ATP-binding</keyword>
<dbReference type="PANTHER" id="PTHR33540:SF2">
    <property type="entry name" value="TRNA THREONYLCARBAMOYLADENOSINE BIOSYNTHESIS PROTEIN TSAE"/>
    <property type="match status" value="1"/>
</dbReference>
<keyword evidence="11" id="KW-0808">Transferase</keyword>
<evidence type="ECO:0000256" key="9">
    <source>
        <dbReference type="ARBA" id="ARBA00022842"/>
    </source>
</evidence>
<dbReference type="InterPro" id="IPR027417">
    <property type="entry name" value="P-loop_NTPase"/>
</dbReference>
<comment type="similarity">
    <text evidence="2">Belongs to the TsaE family.</text>
</comment>
<evidence type="ECO:0000256" key="7">
    <source>
        <dbReference type="ARBA" id="ARBA00022741"/>
    </source>
</evidence>
<organism evidence="11 12">
    <name type="scientific">Candidatus Buchananbacteria bacterium RIFCSPHIGHO2_01_FULL_39_14</name>
    <dbReference type="NCBI Taxonomy" id="1797532"/>
    <lineage>
        <taxon>Bacteria</taxon>
        <taxon>Candidatus Buchananiibacteriota</taxon>
    </lineage>
</organism>
<dbReference type="SUPFAM" id="SSF52540">
    <property type="entry name" value="P-loop containing nucleoside triphosphate hydrolases"/>
    <property type="match status" value="1"/>
</dbReference>
<dbReference type="NCBIfam" id="TIGR00150">
    <property type="entry name" value="T6A_YjeE"/>
    <property type="match status" value="1"/>
</dbReference>
<keyword evidence="5" id="KW-0819">tRNA processing</keyword>
<keyword evidence="4" id="KW-0963">Cytoplasm</keyword>
<evidence type="ECO:0000256" key="4">
    <source>
        <dbReference type="ARBA" id="ARBA00022490"/>
    </source>
</evidence>
<protein>
    <recommendedName>
        <fullName evidence="3">tRNA threonylcarbamoyladenosine biosynthesis protein TsaE</fullName>
    </recommendedName>
    <alternativeName>
        <fullName evidence="10">t(6)A37 threonylcarbamoyladenosine biosynthesis protein TsaE</fullName>
    </alternativeName>
</protein>
<dbReference type="GO" id="GO:0002949">
    <property type="term" value="P:tRNA threonylcarbamoyladenosine modification"/>
    <property type="evidence" value="ECO:0007669"/>
    <property type="project" value="InterPro"/>
</dbReference>
<dbReference type="Gene3D" id="3.40.50.300">
    <property type="entry name" value="P-loop containing nucleotide triphosphate hydrolases"/>
    <property type="match status" value="1"/>
</dbReference>
<evidence type="ECO:0000256" key="10">
    <source>
        <dbReference type="ARBA" id="ARBA00032441"/>
    </source>
</evidence>
<sequence>MQKILTHSEKQTFDLGKKLAKALRGGEILALTGPLGAGKTVLAKGLAAGLGIKKTINSPTFILMKIYQLKAKNLKLKANKLIHLDCYRLKNPQEIINIGAKEYFGQPNTITVIEWAEKIKSILPSGQTKNIRIRLKGANHRQIIIDK</sequence>
<evidence type="ECO:0000256" key="8">
    <source>
        <dbReference type="ARBA" id="ARBA00022840"/>
    </source>
</evidence>
<keyword evidence="6" id="KW-0479">Metal-binding</keyword>
<dbReference type="GO" id="GO:0046872">
    <property type="term" value="F:metal ion binding"/>
    <property type="evidence" value="ECO:0007669"/>
    <property type="project" value="UniProtKB-KW"/>
</dbReference>
<evidence type="ECO:0000256" key="3">
    <source>
        <dbReference type="ARBA" id="ARBA00019010"/>
    </source>
</evidence>
<evidence type="ECO:0000313" key="12">
    <source>
        <dbReference type="Proteomes" id="UP000178930"/>
    </source>
</evidence>
<dbReference type="PANTHER" id="PTHR33540">
    <property type="entry name" value="TRNA THREONYLCARBAMOYLADENOSINE BIOSYNTHESIS PROTEIN TSAE"/>
    <property type="match status" value="1"/>
</dbReference>
<dbReference type="Proteomes" id="UP000178930">
    <property type="component" value="Unassembled WGS sequence"/>
</dbReference>
<dbReference type="Pfam" id="PF02367">
    <property type="entry name" value="TsaE"/>
    <property type="match status" value="1"/>
</dbReference>
<evidence type="ECO:0000313" key="11">
    <source>
        <dbReference type="EMBL" id="OGY44880.1"/>
    </source>
</evidence>
<dbReference type="STRING" id="1797532.A2729_01915"/>
<dbReference type="GO" id="GO:0016740">
    <property type="term" value="F:transferase activity"/>
    <property type="evidence" value="ECO:0007669"/>
    <property type="project" value="UniProtKB-KW"/>
</dbReference>
<evidence type="ECO:0000256" key="5">
    <source>
        <dbReference type="ARBA" id="ARBA00022694"/>
    </source>
</evidence>
<proteinExistence type="inferred from homology"/>
<dbReference type="AlphaFoldDB" id="A0A1G1XZ79"/>
<dbReference type="InterPro" id="IPR003442">
    <property type="entry name" value="T6A_TsaE"/>
</dbReference>
<gene>
    <name evidence="11" type="ORF">A2729_01915</name>
</gene>